<protein>
    <submittedName>
        <fullName evidence="2">Uncharacterized protein</fullName>
    </submittedName>
</protein>
<accession>A0AB39P2E3</accession>
<sequence length="134" mass="14490">MPWTQAEGLRRLAFAVRPWILIGRSAADLAADLSVWRVPRRPASPAALIMARWREDGDQAPAVGAPPCREATPSGVPPNRDVLDAKDALRTRLQHLPSTVEPVPDQPAVPSAQCLTAWLPDLPIDPPHAGFCPT</sequence>
<dbReference type="RefSeq" id="WP_369230145.1">
    <property type="nucleotide sequence ID" value="NZ_CP163435.1"/>
</dbReference>
<reference evidence="2" key="1">
    <citation type="submission" date="2024-07" db="EMBL/GenBank/DDBJ databases">
        <authorList>
            <person name="Yu S.T."/>
        </authorList>
    </citation>
    <scope>NUCLEOTIDE SEQUENCE</scope>
    <source>
        <strain evidence="2">R21</strain>
    </source>
</reference>
<dbReference type="EMBL" id="CP163435">
    <property type="protein sequence ID" value="XDQ23943.1"/>
    <property type="molecule type" value="Genomic_DNA"/>
</dbReference>
<feature type="region of interest" description="Disordered" evidence="1">
    <location>
        <begin position="58"/>
        <end position="80"/>
    </location>
</feature>
<dbReference type="AlphaFoldDB" id="A0AB39P2E3"/>
<name>A0AB39P2E3_9ACTN</name>
<proteinExistence type="predicted"/>
<evidence type="ECO:0000313" key="2">
    <source>
        <dbReference type="EMBL" id="XDQ23943.1"/>
    </source>
</evidence>
<organism evidence="2">
    <name type="scientific">Streptomyces sp. R21</name>
    <dbReference type="NCBI Taxonomy" id="3238627"/>
    <lineage>
        <taxon>Bacteria</taxon>
        <taxon>Bacillati</taxon>
        <taxon>Actinomycetota</taxon>
        <taxon>Actinomycetes</taxon>
        <taxon>Kitasatosporales</taxon>
        <taxon>Streptomycetaceae</taxon>
        <taxon>Streptomyces</taxon>
    </lineage>
</organism>
<evidence type="ECO:0000256" key="1">
    <source>
        <dbReference type="SAM" id="MobiDB-lite"/>
    </source>
</evidence>
<gene>
    <name evidence="2" type="ORF">AB5J56_04195</name>
</gene>